<sequence length="219" mass="25084">MLSPLPPLLVSYRNFLSLREEDLSAMSMMNERFSSICDGKIIYLVKSCNGVFFLDFELGDGKREFYIYNLTTGKYRFISLPDTIDESHLVLTMNLAFDPEKSEDYDVVCLWSYASGDQLRFSVYSSGSWIWRHSTECYGCNEYGEVDLYGYDGIFWNGAVHWFSQTGQLLCFDIGNCSFRSMSTTPIPEELGIGYFGEFGGHLHLIGHNSDQCTEFDIF</sequence>
<organism evidence="2 3">
    <name type="scientific">Anisodus tanguticus</name>
    <dbReference type="NCBI Taxonomy" id="243964"/>
    <lineage>
        <taxon>Eukaryota</taxon>
        <taxon>Viridiplantae</taxon>
        <taxon>Streptophyta</taxon>
        <taxon>Embryophyta</taxon>
        <taxon>Tracheophyta</taxon>
        <taxon>Spermatophyta</taxon>
        <taxon>Magnoliopsida</taxon>
        <taxon>eudicotyledons</taxon>
        <taxon>Gunneridae</taxon>
        <taxon>Pentapetalae</taxon>
        <taxon>asterids</taxon>
        <taxon>lamiids</taxon>
        <taxon>Solanales</taxon>
        <taxon>Solanaceae</taxon>
        <taxon>Solanoideae</taxon>
        <taxon>Hyoscyameae</taxon>
        <taxon>Anisodus</taxon>
    </lineage>
</organism>
<protein>
    <recommendedName>
        <fullName evidence="1">KIB1-4 beta-propeller domain-containing protein</fullName>
    </recommendedName>
</protein>
<reference evidence="2" key="1">
    <citation type="submission" date="2023-12" db="EMBL/GenBank/DDBJ databases">
        <title>Genome assembly of Anisodus tanguticus.</title>
        <authorList>
            <person name="Wang Y.-J."/>
        </authorList>
    </citation>
    <scope>NUCLEOTIDE SEQUENCE</scope>
    <source>
        <strain evidence="2">KB-2021</strain>
        <tissue evidence="2">Leaf</tissue>
    </source>
</reference>
<dbReference type="PANTHER" id="PTHR35546:SF117">
    <property type="entry name" value="F-BOX DOMAIN-CONTAINING PROTEIN"/>
    <property type="match status" value="1"/>
</dbReference>
<dbReference type="Proteomes" id="UP001291623">
    <property type="component" value="Unassembled WGS sequence"/>
</dbReference>
<dbReference type="EMBL" id="JAVYJV010000016">
    <property type="protein sequence ID" value="KAK4350200.1"/>
    <property type="molecule type" value="Genomic_DNA"/>
</dbReference>
<dbReference type="AlphaFoldDB" id="A0AAE1V7A4"/>
<dbReference type="PANTHER" id="PTHR35546">
    <property type="entry name" value="F-BOX PROTEIN INTERACTION DOMAIN PROTEIN-RELATED"/>
    <property type="match status" value="1"/>
</dbReference>
<evidence type="ECO:0000259" key="1">
    <source>
        <dbReference type="Pfam" id="PF03478"/>
    </source>
</evidence>
<keyword evidence="3" id="KW-1185">Reference proteome</keyword>
<dbReference type="InterPro" id="IPR055290">
    <property type="entry name" value="At3g26010-like"/>
</dbReference>
<accession>A0AAE1V7A4</accession>
<name>A0AAE1V7A4_9SOLA</name>
<proteinExistence type="predicted"/>
<dbReference type="Pfam" id="PF03478">
    <property type="entry name" value="Beta-prop_KIB1-4"/>
    <property type="match status" value="1"/>
</dbReference>
<evidence type="ECO:0000313" key="2">
    <source>
        <dbReference type="EMBL" id="KAK4350200.1"/>
    </source>
</evidence>
<dbReference type="InterPro" id="IPR005174">
    <property type="entry name" value="KIB1-4_b-propeller"/>
</dbReference>
<gene>
    <name evidence="2" type="ORF">RND71_029513</name>
</gene>
<evidence type="ECO:0000313" key="3">
    <source>
        <dbReference type="Proteomes" id="UP001291623"/>
    </source>
</evidence>
<feature type="domain" description="KIB1-4 beta-propeller" evidence="1">
    <location>
        <begin position="44"/>
        <end position="217"/>
    </location>
</feature>
<comment type="caution">
    <text evidence="2">The sequence shown here is derived from an EMBL/GenBank/DDBJ whole genome shotgun (WGS) entry which is preliminary data.</text>
</comment>